<proteinExistence type="predicted"/>
<feature type="region of interest" description="Disordered" evidence="1">
    <location>
        <begin position="233"/>
        <end position="285"/>
    </location>
</feature>
<accession>A0ABQ5JX13</accession>
<protein>
    <submittedName>
        <fullName evidence="2">Uncharacterized protein</fullName>
    </submittedName>
</protein>
<comment type="caution">
    <text evidence="2">The sequence shown here is derived from an EMBL/GenBank/DDBJ whole genome shotgun (WGS) entry which is preliminary data.</text>
</comment>
<name>A0ABQ5JX13_9EUKA</name>
<feature type="compositionally biased region" description="Basic and acidic residues" evidence="1">
    <location>
        <begin position="171"/>
        <end position="186"/>
    </location>
</feature>
<evidence type="ECO:0000256" key="1">
    <source>
        <dbReference type="SAM" id="MobiDB-lite"/>
    </source>
</evidence>
<sequence>MPIENINDFFDCFSSAALIYALPLIKEEVERDVYEIVQYDQKCNHLFTIDPASWPEAYHPSLLSSSIVVSSNTVHDFKTKSYHCKYLHISLDDECKTLKTCIVEVDHMLRIAKFCEFVGDKIPSATLSLPYLLSVFHSLSTLFINPEKDLHQSPDMNIGIAMYSVQEDEKCVSSHPEEKKGEKKGEEEGDGEKEEDVRAIDDVASEVRPESSPSLSSHIIIRVGKAKAGLMWKTDTKHEEKDEKDEEIGDMIGEVPRGGEEKEEGEKEEDEEKKEDKEEIGHDSKEARLEANAYESWMSDCVCTICLSKSSIPDSEDDSVSISSSFQFSSLEEKKDEKEVQSFHHFDHKFGPFSGNVTIPSESISHDTVIKQLHDVLAHGVDEVVEELSSLHVNARQKRVKKLKAIGMGCMVSPSDLAAAMSKMKKGRV</sequence>
<reference evidence="2" key="1">
    <citation type="submission" date="2022-03" db="EMBL/GenBank/DDBJ databases">
        <title>Draft genome sequence of Aduncisulcus paluster, a free-living microaerophilic Fornicata.</title>
        <authorList>
            <person name="Yuyama I."/>
            <person name="Kume K."/>
            <person name="Tamura T."/>
            <person name="Inagaki Y."/>
            <person name="Hashimoto T."/>
        </authorList>
    </citation>
    <scope>NUCLEOTIDE SEQUENCE</scope>
    <source>
        <strain evidence="2">NY0171</strain>
    </source>
</reference>
<dbReference type="Proteomes" id="UP001057375">
    <property type="component" value="Unassembled WGS sequence"/>
</dbReference>
<feature type="region of interest" description="Disordered" evidence="1">
    <location>
        <begin position="171"/>
        <end position="197"/>
    </location>
</feature>
<keyword evidence="3" id="KW-1185">Reference proteome</keyword>
<feature type="compositionally biased region" description="Acidic residues" evidence="1">
    <location>
        <begin position="261"/>
        <end position="273"/>
    </location>
</feature>
<gene>
    <name evidence="2" type="ORF">ADUPG1_011751</name>
</gene>
<feature type="compositionally biased region" description="Basic and acidic residues" evidence="1">
    <location>
        <begin position="274"/>
        <end position="285"/>
    </location>
</feature>
<organism evidence="2 3">
    <name type="scientific">Aduncisulcus paluster</name>
    <dbReference type="NCBI Taxonomy" id="2918883"/>
    <lineage>
        <taxon>Eukaryota</taxon>
        <taxon>Metamonada</taxon>
        <taxon>Carpediemonas-like organisms</taxon>
        <taxon>Aduncisulcus</taxon>
    </lineage>
</organism>
<evidence type="ECO:0000313" key="3">
    <source>
        <dbReference type="Proteomes" id="UP001057375"/>
    </source>
</evidence>
<evidence type="ECO:0000313" key="2">
    <source>
        <dbReference type="EMBL" id="GKT20707.1"/>
    </source>
</evidence>
<dbReference type="EMBL" id="BQXS01012256">
    <property type="protein sequence ID" value="GKT20707.1"/>
    <property type="molecule type" value="Genomic_DNA"/>
</dbReference>